<dbReference type="Pfam" id="PF22022">
    <property type="entry name" value="Phage_int_M"/>
    <property type="match status" value="1"/>
</dbReference>
<dbReference type="AlphaFoldDB" id="A0A066RVG0"/>
<gene>
    <name evidence="4" type="ORF">EA58_12495</name>
</gene>
<evidence type="ECO:0000259" key="3">
    <source>
        <dbReference type="Pfam" id="PF22022"/>
    </source>
</evidence>
<dbReference type="GO" id="GO:0006310">
    <property type="term" value="P:DNA recombination"/>
    <property type="evidence" value="ECO:0007669"/>
    <property type="project" value="UniProtKB-KW"/>
</dbReference>
<dbReference type="STRING" id="1654360.EA58_12495"/>
<sequence>MPRPRNKKFRDLPEGLYHKGEKGYVFRRIDNTWKSLGNEKSRAIALARRYNATYRIDAEITHEVNPSLITSRRKKGLTPFSQYLKRVLKRYKEEENPSEETYKNFVSRVRRLAEVIGNKPGMVIDLHDVNHVLETLAEGKSNEVYNRWISVMVKVFDYAVDDSVMLENPAKRKKRKPLESKLRQRITLEEYKAIWRIAPPWLRCAMDLSLETTHAALEVCAVRYDHIEWLEEPVEENGIQVFGYLKIHRQKVKKKESSRVMIPVTLSLKKIIDDSKDNIASAYVVHRMPEKISNEVSKYCEHLTQVNRKFLSRKFSHYRDLAGVKKHLDKTERPTFHEVRGLSIHLFDKAGYDPQARAAHSDARSTKVYKEGHEKWVQVPAGEIGIRTPVPK</sequence>
<dbReference type="InterPro" id="IPR053876">
    <property type="entry name" value="Phage_int_M"/>
</dbReference>
<dbReference type="Proteomes" id="UP000027192">
    <property type="component" value="Unassembled WGS sequence"/>
</dbReference>
<dbReference type="GO" id="GO:0015074">
    <property type="term" value="P:DNA integration"/>
    <property type="evidence" value="ECO:0007669"/>
    <property type="project" value="InterPro"/>
</dbReference>
<evidence type="ECO:0000256" key="2">
    <source>
        <dbReference type="ARBA" id="ARBA00023172"/>
    </source>
</evidence>
<dbReference type="GO" id="GO:0003677">
    <property type="term" value="F:DNA binding"/>
    <property type="evidence" value="ECO:0007669"/>
    <property type="project" value="UniProtKB-KW"/>
</dbReference>
<dbReference type="Gene3D" id="1.10.150.130">
    <property type="match status" value="1"/>
</dbReference>
<dbReference type="InterPro" id="IPR010998">
    <property type="entry name" value="Integrase_recombinase_N"/>
</dbReference>
<keyword evidence="2" id="KW-0233">DNA recombination</keyword>
<keyword evidence="1" id="KW-0238">DNA-binding</keyword>
<name>A0A066RVG0_9GAMM</name>
<protein>
    <submittedName>
        <fullName evidence="4">Integrase</fullName>
    </submittedName>
</protein>
<dbReference type="InterPro" id="IPR011010">
    <property type="entry name" value="DNA_brk_join_enz"/>
</dbReference>
<organism evidence="4 5">
    <name type="scientific">Photobacterium galatheae</name>
    <dbReference type="NCBI Taxonomy" id="1654360"/>
    <lineage>
        <taxon>Bacteria</taxon>
        <taxon>Pseudomonadati</taxon>
        <taxon>Pseudomonadota</taxon>
        <taxon>Gammaproteobacteria</taxon>
        <taxon>Vibrionales</taxon>
        <taxon>Vibrionaceae</taxon>
        <taxon>Photobacterium</taxon>
    </lineage>
</organism>
<dbReference type="OrthoDB" id="8781634at2"/>
<evidence type="ECO:0000256" key="1">
    <source>
        <dbReference type="ARBA" id="ARBA00023125"/>
    </source>
</evidence>
<dbReference type="Gene3D" id="1.10.443.10">
    <property type="entry name" value="Intergrase catalytic core"/>
    <property type="match status" value="1"/>
</dbReference>
<comment type="caution">
    <text evidence="4">The sequence shown here is derived from an EMBL/GenBank/DDBJ whole genome shotgun (WGS) entry which is preliminary data.</text>
</comment>
<reference evidence="4 5" key="1">
    <citation type="submission" date="2014-04" db="EMBL/GenBank/DDBJ databases">
        <title>Draft genome sequence of Photobacterium halotolerans S2753: a solonamide, ngercheumicin and holomycin producer.</title>
        <authorList>
            <person name="Machado H.R."/>
            <person name="Gram L."/>
        </authorList>
    </citation>
    <scope>NUCLEOTIDE SEQUENCE [LARGE SCALE GENOMIC DNA]</scope>
    <source>
        <strain evidence="4 5">S2753</strain>
    </source>
</reference>
<keyword evidence="5" id="KW-1185">Reference proteome</keyword>
<feature type="domain" description="Phage integrase central" evidence="3">
    <location>
        <begin position="85"/>
        <end position="173"/>
    </location>
</feature>
<dbReference type="EMBL" id="JMIB01000023">
    <property type="protein sequence ID" value="KDM91373.1"/>
    <property type="molecule type" value="Genomic_DNA"/>
</dbReference>
<evidence type="ECO:0000313" key="5">
    <source>
        <dbReference type="Proteomes" id="UP000027192"/>
    </source>
</evidence>
<evidence type="ECO:0000313" key="4">
    <source>
        <dbReference type="EMBL" id="KDM91373.1"/>
    </source>
</evidence>
<dbReference type="Gene3D" id="3.30.160.60">
    <property type="entry name" value="Classic Zinc Finger"/>
    <property type="match status" value="1"/>
</dbReference>
<dbReference type="InterPro" id="IPR013762">
    <property type="entry name" value="Integrase-like_cat_sf"/>
</dbReference>
<dbReference type="SUPFAM" id="SSF56349">
    <property type="entry name" value="DNA breaking-rejoining enzymes"/>
    <property type="match status" value="1"/>
</dbReference>
<proteinExistence type="predicted"/>
<accession>A0A066RVG0</accession>